<dbReference type="Pfam" id="PF02569">
    <property type="entry name" value="Pantoate_ligase"/>
    <property type="match status" value="1"/>
</dbReference>
<evidence type="ECO:0000256" key="4">
    <source>
        <dbReference type="ARBA" id="ARBA00022655"/>
    </source>
</evidence>
<keyword evidence="3 8" id="KW-0436">Ligase</keyword>
<dbReference type="PANTHER" id="PTHR21299:SF1">
    <property type="entry name" value="PANTOATE--BETA-ALANINE LIGASE"/>
    <property type="match status" value="1"/>
</dbReference>
<comment type="subcellular location">
    <subcellularLocation>
        <location evidence="8">Cytoplasm</location>
    </subcellularLocation>
</comment>
<dbReference type="RefSeq" id="WP_009054463.1">
    <property type="nucleotide sequence ID" value="NZ_AJYA01000016.1"/>
</dbReference>
<evidence type="ECO:0000256" key="6">
    <source>
        <dbReference type="ARBA" id="ARBA00022840"/>
    </source>
</evidence>
<evidence type="ECO:0000313" key="9">
    <source>
        <dbReference type="EMBL" id="EIM77182.1"/>
    </source>
</evidence>
<dbReference type="GO" id="GO:0004592">
    <property type="term" value="F:pantoate-beta-alanine ligase activity"/>
    <property type="evidence" value="ECO:0007669"/>
    <property type="project" value="UniProtKB-UniRule"/>
</dbReference>
<sequence>MKVLRTRKEALHYVSILKKEGKTIGFVPTMGALHDGHLSLVQHAIKSSDHTIASIFINPLQFNNQKDFENYPKDFENDLLLLKNAGTHAVYLPDVQDIYPEKTEMRMHFGPLDQIMEGATRPGHFSGVGIILSKLFHTLQPDRVIMGQKDLQQCAIVDRLIRDLGFPIALDIAPTVREKDGLAMSSRNRRLTSEQRTQASTLYQALSTVAAALKKGENWATAQKTAWEKLETTPGLKVVYLEWVDLPDLQPTRTLGSAEKQALCIAAFLGEIRLIDNLIINN</sequence>
<feature type="binding site" evidence="8">
    <location>
        <position position="176"/>
    </location>
    <ligand>
        <name>ATP</name>
        <dbReference type="ChEBI" id="CHEBI:30616"/>
    </ligand>
</feature>
<gene>
    <name evidence="8" type="primary">panC</name>
    <name evidence="9" type="ORF">A3SI_07839</name>
</gene>
<dbReference type="AlphaFoldDB" id="I5C5T0"/>
<evidence type="ECO:0000256" key="3">
    <source>
        <dbReference type="ARBA" id="ARBA00022598"/>
    </source>
</evidence>
<comment type="catalytic activity">
    <reaction evidence="7 8">
        <text>(R)-pantoate + beta-alanine + ATP = (R)-pantothenate + AMP + diphosphate + H(+)</text>
        <dbReference type="Rhea" id="RHEA:10912"/>
        <dbReference type="ChEBI" id="CHEBI:15378"/>
        <dbReference type="ChEBI" id="CHEBI:15980"/>
        <dbReference type="ChEBI" id="CHEBI:29032"/>
        <dbReference type="ChEBI" id="CHEBI:30616"/>
        <dbReference type="ChEBI" id="CHEBI:33019"/>
        <dbReference type="ChEBI" id="CHEBI:57966"/>
        <dbReference type="ChEBI" id="CHEBI:456215"/>
        <dbReference type="EC" id="6.3.2.1"/>
    </reaction>
</comment>
<dbReference type="NCBIfam" id="TIGR00018">
    <property type="entry name" value="panC"/>
    <property type="match status" value="1"/>
</dbReference>
<dbReference type="EMBL" id="AJYA01000016">
    <property type="protein sequence ID" value="EIM77182.1"/>
    <property type="molecule type" value="Genomic_DNA"/>
</dbReference>
<reference evidence="9 10" key="1">
    <citation type="submission" date="2012-05" db="EMBL/GenBank/DDBJ databases">
        <title>Genome sequence of Nitritalea halalkaliphila LW7.</title>
        <authorList>
            <person name="Jangir P.K."/>
            <person name="Singh A."/>
            <person name="Shivaji S."/>
            <person name="Sharma R."/>
        </authorList>
    </citation>
    <scope>NUCLEOTIDE SEQUENCE [LARGE SCALE GENOMIC DNA]</scope>
    <source>
        <strain evidence="9 10">LW7</strain>
    </source>
</reference>
<dbReference type="SUPFAM" id="SSF52374">
    <property type="entry name" value="Nucleotidylyl transferase"/>
    <property type="match status" value="1"/>
</dbReference>
<evidence type="ECO:0000256" key="8">
    <source>
        <dbReference type="HAMAP-Rule" id="MF_00158"/>
    </source>
</evidence>
<dbReference type="GO" id="GO:0005829">
    <property type="term" value="C:cytosol"/>
    <property type="evidence" value="ECO:0007669"/>
    <property type="project" value="TreeGrafter"/>
</dbReference>
<evidence type="ECO:0000256" key="2">
    <source>
        <dbReference type="ARBA" id="ARBA00009256"/>
    </source>
</evidence>
<evidence type="ECO:0000256" key="5">
    <source>
        <dbReference type="ARBA" id="ARBA00022741"/>
    </source>
</evidence>
<dbReference type="GO" id="GO:0015940">
    <property type="term" value="P:pantothenate biosynthetic process"/>
    <property type="evidence" value="ECO:0007669"/>
    <property type="project" value="UniProtKB-UniRule"/>
</dbReference>
<dbReference type="InterPro" id="IPR042176">
    <property type="entry name" value="Pantoate_ligase_C"/>
</dbReference>
<feature type="binding site" evidence="8">
    <location>
        <position position="61"/>
    </location>
    <ligand>
        <name>(R)-pantoate</name>
        <dbReference type="ChEBI" id="CHEBI:15980"/>
    </ligand>
</feature>
<dbReference type="CDD" id="cd00560">
    <property type="entry name" value="PanC"/>
    <property type="match status" value="1"/>
</dbReference>
<evidence type="ECO:0000313" key="10">
    <source>
        <dbReference type="Proteomes" id="UP000005551"/>
    </source>
</evidence>
<dbReference type="InterPro" id="IPR014729">
    <property type="entry name" value="Rossmann-like_a/b/a_fold"/>
</dbReference>
<evidence type="ECO:0000256" key="7">
    <source>
        <dbReference type="ARBA" id="ARBA00048258"/>
    </source>
</evidence>
<keyword evidence="5 8" id="KW-0547">Nucleotide-binding</keyword>
<accession>I5C5T0</accession>
<comment type="miscellaneous">
    <text evidence="8">The reaction proceeds by a bi uni uni bi ping pong mechanism.</text>
</comment>
<dbReference type="Proteomes" id="UP000005551">
    <property type="component" value="Unassembled WGS sequence"/>
</dbReference>
<feature type="binding site" evidence="8">
    <location>
        <begin position="30"/>
        <end position="37"/>
    </location>
    <ligand>
        <name>ATP</name>
        <dbReference type="ChEBI" id="CHEBI:30616"/>
    </ligand>
</feature>
<comment type="subunit">
    <text evidence="8">Homodimer.</text>
</comment>
<comment type="similarity">
    <text evidence="2 8">Belongs to the pantothenate synthetase family.</text>
</comment>
<feature type="binding site" evidence="8">
    <location>
        <position position="153"/>
    </location>
    <ligand>
        <name>(R)-pantoate</name>
        <dbReference type="ChEBI" id="CHEBI:15980"/>
    </ligand>
</feature>
<comment type="caution">
    <text evidence="9">The sequence shown here is derived from an EMBL/GenBank/DDBJ whole genome shotgun (WGS) entry which is preliminary data.</text>
</comment>
<feature type="binding site" evidence="8">
    <location>
        <begin position="184"/>
        <end position="187"/>
    </location>
    <ligand>
        <name>ATP</name>
        <dbReference type="ChEBI" id="CHEBI:30616"/>
    </ligand>
</feature>
<protein>
    <recommendedName>
        <fullName evidence="8">Pantothenate synthetase</fullName>
        <shortName evidence="8">PS</shortName>
        <ecNumber evidence="8">6.3.2.1</ecNumber>
    </recommendedName>
    <alternativeName>
        <fullName evidence="8">Pantoate--beta-alanine ligase</fullName>
    </alternativeName>
    <alternativeName>
        <fullName evidence="8">Pantoate-activating enzyme</fullName>
    </alternativeName>
</protein>
<dbReference type="EC" id="6.3.2.1" evidence="8"/>
<feature type="binding site" evidence="8">
    <location>
        <begin position="147"/>
        <end position="150"/>
    </location>
    <ligand>
        <name>ATP</name>
        <dbReference type="ChEBI" id="CHEBI:30616"/>
    </ligand>
</feature>
<dbReference type="GO" id="GO:0005524">
    <property type="term" value="F:ATP binding"/>
    <property type="evidence" value="ECO:0007669"/>
    <property type="project" value="UniProtKB-KW"/>
</dbReference>
<dbReference type="PANTHER" id="PTHR21299">
    <property type="entry name" value="CYTIDYLATE KINASE/PANTOATE-BETA-ALANINE LIGASE"/>
    <property type="match status" value="1"/>
</dbReference>
<feature type="binding site" evidence="8">
    <location>
        <position position="61"/>
    </location>
    <ligand>
        <name>beta-alanine</name>
        <dbReference type="ChEBI" id="CHEBI:57966"/>
    </ligand>
</feature>
<dbReference type="HAMAP" id="MF_00158">
    <property type="entry name" value="PanC"/>
    <property type="match status" value="1"/>
</dbReference>
<dbReference type="Gene3D" id="3.30.1300.10">
    <property type="entry name" value="Pantoate-beta-alanine ligase, C-terminal domain"/>
    <property type="match status" value="1"/>
</dbReference>
<proteinExistence type="inferred from homology"/>
<dbReference type="UniPathway" id="UPA00028">
    <property type="reaction ID" value="UER00005"/>
</dbReference>
<dbReference type="Gene3D" id="3.40.50.620">
    <property type="entry name" value="HUPs"/>
    <property type="match status" value="1"/>
</dbReference>
<keyword evidence="10" id="KW-1185">Reference proteome</keyword>
<keyword evidence="6 8" id="KW-0067">ATP-binding</keyword>
<keyword evidence="4 8" id="KW-0566">Pantothenate biosynthesis</keyword>
<dbReference type="STRING" id="1189621.A3SI_07839"/>
<evidence type="ECO:0000256" key="1">
    <source>
        <dbReference type="ARBA" id="ARBA00004990"/>
    </source>
</evidence>
<dbReference type="InterPro" id="IPR003721">
    <property type="entry name" value="Pantoate_ligase"/>
</dbReference>
<keyword evidence="8" id="KW-0963">Cytoplasm</keyword>
<comment type="function">
    <text evidence="8">Catalyzes the condensation of pantoate with beta-alanine in an ATP-dependent reaction via a pantoyl-adenylate intermediate.</text>
</comment>
<feature type="active site" description="Proton donor" evidence="8">
    <location>
        <position position="37"/>
    </location>
</feature>
<organism evidence="9 10">
    <name type="scientific">Nitritalea halalkaliphila LW7</name>
    <dbReference type="NCBI Taxonomy" id="1189621"/>
    <lineage>
        <taxon>Bacteria</taxon>
        <taxon>Pseudomonadati</taxon>
        <taxon>Bacteroidota</taxon>
        <taxon>Cytophagia</taxon>
        <taxon>Cytophagales</taxon>
        <taxon>Cyclobacteriaceae</taxon>
        <taxon>Nitritalea</taxon>
    </lineage>
</organism>
<dbReference type="PATRIC" id="fig|1189621.3.peg.1636"/>
<dbReference type="OrthoDB" id="9773087at2"/>
<name>I5C5T0_9BACT</name>
<comment type="pathway">
    <text evidence="1 8">Cofactor biosynthesis; (R)-pantothenate biosynthesis; (R)-pantothenate from (R)-pantoate and beta-alanine: step 1/1.</text>
</comment>